<dbReference type="GeneID" id="60696572"/>
<organism evidence="2 3">
    <name type="scientific">Acidithiobacillus thiooxidans</name>
    <name type="common">Thiobacillus thiooxidans</name>
    <dbReference type="NCBI Taxonomy" id="930"/>
    <lineage>
        <taxon>Bacteria</taxon>
        <taxon>Pseudomonadati</taxon>
        <taxon>Pseudomonadota</taxon>
        <taxon>Acidithiobacillia</taxon>
        <taxon>Acidithiobacillales</taxon>
        <taxon>Acidithiobacillaceae</taxon>
        <taxon>Acidithiobacillus</taxon>
    </lineage>
</organism>
<keyword evidence="3" id="KW-1185">Reference proteome</keyword>
<comment type="caution">
    <text evidence="2">The sequence shown here is derived from an EMBL/GenBank/DDBJ whole genome shotgun (WGS) entry which is preliminary data.</text>
</comment>
<proteinExistence type="predicted"/>
<evidence type="ECO:0000313" key="2">
    <source>
        <dbReference type="EMBL" id="OCX74164.1"/>
    </source>
</evidence>
<dbReference type="Proteomes" id="UP000095008">
    <property type="component" value="Unassembled WGS sequence"/>
</dbReference>
<name>A0A1C2IDU6_ACITH</name>
<accession>A0A1C2IDU6</accession>
<reference evidence="2" key="1">
    <citation type="journal article" date="2016" name="Int. J. Mol. Sci.">
        <title>Comparative genomics of the extreme acidophile Acidithiobacillus thiooxidans reveals intraspecific divergence and niche adaptation.</title>
        <authorList>
            <person name="Zhang X."/>
            <person name="Feng X."/>
            <person name="Tao J."/>
            <person name="Ma L."/>
            <person name="Xiao Y."/>
            <person name="Liang Y."/>
            <person name="Liu X."/>
            <person name="Yin H."/>
        </authorList>
    </citation>
    <scope>NUCLEOTIDE SEQUENCE [LARGE SCALE GENOMIC DNA]</scope>
    <source>
        <strain evidence="2">DXS-W</strain>
    </source>
</reference>
<evidence type="ECO:0000313" key="3">
    <source>
        <dbReference type="Proteomes" id="UP000095008"/>
    </source>
</evidence>
<dbReference type="InterPro" id="IPR052541">
    <property type="entry name" value="SQRD"/>
</dbReference>
<dbReference type="PANTHER" id="PTHR43755:SF1">
    <property type="entry name" value="FAD-DEPENDENT PYRIDINE NUCLEOTIDE-DISULPHIDE OXIDOREDUCTASE"/>
    <property type="match status" value="1"/>
</dbReference>
<dbReference type="InterPro" id="IPR023753">
    <property type="entry name" value="FAD/NAD-binding_dom"/>
</dbReference>
<feature type="domain" description="FAD/NAD(P)-binding" evidence="1">
    <location>
        <begin position="4"/>
        <end position="133"/>
    </location>
</feature>
<gene>
    <name evidence="2" type="ORF">A6M23_06840</name>
</gene>
<dbReference type="PANTHER" id="PTHR43755">
    <property type="match status" value="1"/>
</dbReference>
<dbReference type="RefSeq" id="WP_010638587.1">
    <property type="nucleotide sequence ID" value="NZ_DAIAWO010000096.1"/>
</dbReference>
<dbReference type="InterPro" id="IPR036188">
    <property type="entry name" value="FAD/NAD-bd_sf"/>
</dbReference>
<evidence type="ECO:0000259" key="1">
    <source>
        <dbReference type="Pfam" id="PF07992"/>
    </source>
</evidence>
<dbReference type="OrthoDB" id="9781621at2"/>
<dbReference type="SUPFAM" id="SSF51905">
    <property type="entry name" value="FAD/NAD(P)-binding domain"/>
    <property type="match status" value="1"/>
</dbReference>
<protein>
    <submittedName>
        <fullName evidence="2">Pyridine nucleotide-disulfide oxidoreductase</fullName>
    </submittedName>
</protein>
<dbReference type="Pfam" id="PF07992">
    <property type="entry name" value="Pyr_redox_2"/>
    <property type="match status" value="1"/>
</dbReference>
<sequence>MKPHVVVLGGNFAGLASAQKVRELCGESVRITVIDRKNFLLFVPNVPAEVFEGRDPSKTLAMDIPSTLDEDDIGFIQAEIKAIDPDAKRVDFVPNERPGAAPESMSYDYLVVAVGNRLAYDKIEGFAEHGHTVSDFYYGNKLRHFLAHEYKGGPVAIGSARFHQGDGTKDIKLYGGHAFPTAEAACEGPPVETMLSMATWLGQHGKGGPDKVTVFTPASLIAEDAGEKVVGKLLEIAGGMGFNYVNEAKDITRITKDGIELASGKNIEAELKLVFPDWVPHDFMKGLPISDNEGFVVTDVTMRNPKYPNVFAAGDAAAITVPKLGGIGHAQSEIVAKQIAKDLGKMAPAEADKPLEPVVYCIGDMGNNQAFYIRSNSWFGGPDQVLKMGHMPFLLKMQYKNLFFKTKGKMPEWGLDASKLLAEKLFAA</sequence>
<dbReference type="Gene3D" id="3.50.50.60">
    <property type="entry name" value="FAD/NAD(P)-binding domain"/>
    <property type="match status" value="2"/>
</dbReference>
<dbReference type="GO" id="GO:0016491">
    <property type="term" value="F:oxidoreductase activity"/>
    <property type="evidence" value="ECO:0007669"/>
    <property type="project" value="InterPro"/>
</dbReference>
<dbReference type="EMBL" id="LWRY01000045">
    <property type="protein sequence ID" value="OCX74164.1"/>
    <property type="molecule type" value="Genomic_DNA"/>
</dbReference>
<dbReference type="AlphaFoldDB" id="A0A1C2IDU6"/>